<feature type="transmembrane region" description="Helical" evidence="7">
    <location>
        <begin position="135"/>
        <end position="153"/>
    </location>
</feature>
<dbReference type="GO" id="GO:0008137">
    <property type="term" value="F:NADH dehydrogenase (ubiquinone) activity"/>
    <property type="evidence" value="ECO:0007669"/>
    <property type="project" value="InterPro"/>
</dbReference>
<feature type="transmembrane region" description="Helical" evidence="7">
    <location>
        <begin position="251"/>
        <end position="269"/>
    </location>
</feature>
<feature type="transmembrane region" description="Helical" evidence="7">
    <location>
        <begin position="281"/>
        <end position="302"/>
    </location>
</feature>
<feature type="transmembrane region" description="Helical" evidence="7">
    <location>
        <begin position="420"/>
        <end position="439"/>
    </location>
</feature>
<dbReference type="GO" id="GO:0016020">
    <property type="term" value="C:membrane"/>
    <property type="evidence" value="ECO:0007669"/>
    <property type="project" value="UniProtKB-SubCell"/>
</dbReference>
<protein>
    <submittedName>
        <fullName evidence="9">Fe-S-binding domain-containing protein</fullName>
    </submittedName>
</protein>
<dbReference type="AlphaFoldDB" id="A0A316TW82"/>
<dbReference type="InterPro" id="IPR010227">
    <property type="entry name" value="NADH_Q_OxRdtase_chainM/4"/>
</dbReference>
<dbReference type="InterPro" id="IPR001750">
    <property type="entry name" value="ND/Mrp_TM"/>
</dbReference>
<feature type="transmembrane region" description="Helical" evidence="7">
    <location>
        <begin position="309"/>
        <end position="328"/>
    </location>
</feature>
<evidence type="ECO:0000256" key="4">
    <source>
        <dbReference type="ARBA" id="ARBA00022989"/>
    </source>
</evidence>
<keyword evidence="3 6" id="KW-0812">Transmembrane</keyword>
<feature type="transmembrane region" description="Helical" evidence="7">
    <location>
        <begin position="111"/>
        <end position="129"/>
    </location>
</feature>
<organism evidence="9 10">
    <name type="scientific">Rhodohalobacter mucosus</name>
    <dbReference type="NCBI Taxonomy" id="2079485"/>
    <lineage>
        <taxon>Bacteria</taxon>
        <taxon>Pseudomonadati</taxon>
        <taxon>Balneolota</taxon>
        <taxon>Balneolia</taxon>
        <taxon>Balneolales</taxon>
        <taxon>Balneolaceae</taxon>
        <taxon>Rhodohalobacter</taxon>
    </lineage>
</organism>
<evidence type="ECO:0000256" key="5">
    <source>
        <dbReference type="ARBA" id="ARBA00023136"/>
    </source>
</evidence>
<dbReference type="InterPro" id="IPR003918">
    <property type="entry name" value="NADH_UbQ_OxRdtase"/>
</dbReference>
<evidence type="ECO:0000256" key="6">
    <source>
        <dbReference type="RuleBase" id="RU000320"/>
    </source>
</evidence>
<accession>A0A316TW82</accession>
<dbReference type="GO" id="GO:0042773">
    <property type="term" value="P:ATP synthesis coupled electron transport"/>
    <property type="evidence" value="ECO:0007669"/>
    <property type="project" value="InterPro"/>
</dbReference>
<dbReference type="GO" id="GO:0048039">
    <property type="term" value="F:ubiquinone binding"/>
    <property type="evidence" value="ECO:0007669"/>
    <property type="project" value="TreeGrafter"/>
</dbReference>
<dbReference type="RefSeq" id="WP_109646124.1">
    <property type="nucleotide sequence ID" value="NZ_QGGB01000005.1"/>
</dbReference>
<evidence type="ECO:0000256" key="2">
    <source>
        <dbReference type="ARBA" id="ARBA00009025"/>
    </source>
</evidence>
<comment type="similarity">
    <text evidence="2">Belongs to the complex I subunit 4 family.</text>
</comment>
<feature type="transmembrane region" description="Helical" evidence="7">
    <location>
        <begin position="217"/>
        <end position="239"/>
    </location>
</feature>
<evidence type="ECO:0000256" key="3">
    <source>
        <dbReference type="ARBA" id="ARBA00022692"/>
    </source>
</evidence>
<feature type="transmembrane region" description="Helical" evidence="7">
    <location>
        <begin position="460"/>
        <end position="478"/>
    </location>
</feature>
<dbReference type="GO" id="GO:0012505">
    <property type="term" value="C:endomembrane system"/>
    <property type="evidence" value="ECO:0007669"/>
    <property type="project" value="UniProtKB-SubCell"/>
</dbReference>
<evidence type="ECO:0000259" key="8">
    <source>
        <dbReference type="Pfam" id="PF00361"/>
    </source>
</evidence>
<comment type="subcellular location">
    <subcellularLocation>
        <location evidence="1">Endomembrane system</location>
        <topology evidence="1">Multi-pass membrane protein</topology>
    </subcellularLocation>
    <subcellularLocation>
        <location evidence="6">Membrane</location>
        <topology evidence="6">Multi-pass membrane protein</topology>
    </subcellularLocation>
</comment>
<dbReference type="PANTHER" id="PTHR43507">
    <property type="entry name" value="NADH-UBIQUINONE OXIDOREDUCTASE CHAIN 4"/>
    <property type="match status" value="1"/>
</dbReference>
<evidence type="ECO:0000313" key="9">
    <source>
        <dbReference type="EMBL" id="PWN06822.1"/>
    </source>
</evidence>
<sequence>MELLLNIVIYLPVAGIAALFAVKSDEAVKWVSLVVTFAAFILSLPLLFGFDIANSAVPQYLTEGGMVFSGMDVKYLVGLDGLSLLLFMLTTLMGPIVILSSWNSVTKSLKGYYSMLLLLQTASLGVFAALDLVVFYVFFELSLIPMYFLIGIWGGADRIKATIKFFIYTLVGSLLMLVALLYLGYDAGASTGLYDFTSDWRYISGPEYTLGLVEQTWLFLAFALAFCIKVPLFPFHTWLPYAHTEAPTAGSVVLAAIMLKLGTYGLIRVAMPAFPNAFMEFAPWMAVLAVIGIIYGALVAMVQKDVKKLVAYSSVSHMGFVVLGIFAFNTVSMQGAIIQMINHGLATGALFLIVGMIYDRRHTRMISDFGGLAKQIPVFAVMFMIATLASIGLPGLNGFVGEFLILNGSFFSELYANKTYAVLSATGVILAAVYMLWMYQRVMFGPITQEENKTLSDLNAREVGLLVPLMLFMFWIGIRPIDFTQYSEQWVESYIDASAQKGEQVLETSSLDELPDWTARLYDVGTVEREDDGTLVSTQ</sequence>
<feature type="transmembrane region" description="Helical" evidence="7">
    <location>
        <begin position="165"/>
        <end position="185"/>
    </location>
</feature>
<dbReference type="Pfam" id="PF00361">
    <property type="entry name" value="Proton_antipo_M"/>
    <property type="match status" value="1"/>
</dbReference>
<dbReference type="GO" id="GO:0003954">
    <property type="term" value="F:NADH dehydrogenase activity"/>
    <property type="evidence" value="ECO:0007669"/>
    <property type="project" value="TreeGrafter"/>
</dbReference>
<dbReference type="NCBIfam" id="TIGR01972">
    <property type="entry name" value="NDH_I_M"/>
    <property type="match status" value="1"/>
</dbReference>
<evidence type="ECO:0000256" key="7">
    <source>
        <dbReference type="SAM" id="Phobius"/>
    </source>
</evidence>
<name>A0A316TW82_9BACT</name>
<keyword evidence="5 7" id="KW-0472">Membrane</keyword>
<evidence type="ECO:0000313" key="10">
    <source>
        <dbReference type="Proteomes" id="UP000245533"/>
    </source>
</evidence>
<dbReference type="EMBL" id="QGGB01000005">
    <property type="protein sequence ID" value="PWN06822.1"/>
    <property type="molecule type" value="Genomic_DNA"/>
</dbReference>
<feature type="transmembrane region" description="Helical" evidence="7">
    <location>
        <begin position="73"/>
        <end position="99"/>
    </location>
</feature>
<dbReference type="GO" id="GO:0015990">
    <property type="term" value="P:electron transport coupled proton transport"/>
    <property type="evidence" value="ECO:0007669"/>
    <property type="project" value="TreeGrafter"/>
</dbReference>
<feature type="transmembrane region" description="Helical" evidence="7">
    <location>
        <begin position="340"/>
        <end position="358"/>
    </location>
</feature>
<feature type="transmembrane region" description="Helical" evidence="7">
    <location>
        <begin position="30"/>
        <end position="53"/>
    </location>
</feature>
<evidence type="ECO:0000256" key="1">
    <source>
        <dbReference type="ARBA" id="ARBA00004127"/>
    </source>
</evidence>
<feature type="transmembrane region" description="Helical" evidence="7">
    <location>
        <begin position="6"/>
        <end position="23"/>
    </location>
</feature>
<comment type="caution">
    <text evidence="9">The sequence shown here is derived from an EMBL/GenBank/DDBJ whole genome shotgun (WGS) entry which is preliminary data.</text>
</comment>
<dbReference type="PRINTS" id="PR01437">
    <property type="entry name" value="NUOXDRDTASE4"/>
</dbReference>
<dbReference type="OrthoDB" id="9811718at2"/>
<gene>
    <name evidence="9" type="ORF">DDZ15_05990</name>
</gene>
<reference evidence="9 10" key="1">
    <citation type="submission" date="2018-05" db="EMBL/GenBank/DDBJ databases">
        <title>Rhodohalobacter halophilus gen. nov., sp. nov., a moderately halophilic member of the family Balneolaceae.</title>
        <authorList>
            <person name="Liu Z.-W."/>
        </authorList>
    </citation>
    <scope>NUCLEOTIDE SEQUENCE [LARGE SCALE GENOMIC DNA]</scope>
    <source>
        <strain evidence="9 10">8A47</strain>
    </source>
</reference>
<keyword evidence="4 7" id="KW-1133">Transmembrane helix</keyword>
<dbReference type="PANTHER" id="PTHR43507:SF1">
    <property type="entry name" value="NADH-UBIQUINONE OXIDOREDUCTASE CHAIN 4"/>
    <property type="match status" value="1"/>
</dbReference>
<feature type="transmembrane region" description="Helical" evidence="7">
    <location>
        <begin position="378"/>
        <end position="400"/>
    </location>
</feature>
<proteinExistence type="inferred from homology"/>
<keyword evidence="10" id="KW-1185">Reference proteome</keyword>
<feature type="domain" description="NADH:quinone oxidoreductase/Mrp antiporter transmembrane" evidence="8">
    <location>
        <begin position="129"/>
        <end position="416"/>
    </location>
</feature>
<dbReference type="Proteomes" id="UP000245533">
    <property type="component" value="Unassembled WGS sequence"/>
</dbReference>